<feature type="transmembrane region" description="Helical" evidence="1">
    <location>
        <begin position="285"/>
        <end position="306"/>
    </location>
</feature>
<evidence type="ECO:0000313" key="2">
    <source>
        <dbReference type="EMBL" id="SEJ32607.1"/>
    </source>
</evidence>
<proteinExistence type="predicted"/>
<protein>
    <submittedName>
        <fullName evidence="2">4-amino-4-deoxy-L-arabinose transferase</fullName>
    </submittedName>
</protein>
<dbReference type="Proteomes" id="UP000199420">
    <property type="component" value="Unassembled WGS sequence"/>
</dbReference>
<keyword evidence="3" id="KW-1185">Reference proteome</keyword>
<feature type="transmembrane region" description="Helical" evidence="1">
    <location>
        <begin position="83"/>
        <end position="103"/>
    </location>
</feature>
<evidence type="ECO:0000313" key="3">
    <source>
        <dbReference type="Proteomes" id="UP000199420"/>
    </source>
</evidence>
<reference evidence="2 3" key="1">
    <citation type="submission" date="2016-10" db="EMBL/GenBank/DDBJ databases">
        <authorList>
            <person name="de Groot N.N."/>
        </authorList>
    </citation>
    <scope>NUCLEOTIDE SEQUENCE [LARGE SCALE GENOMIC DNA]</scope>
    <source>
        <strain evidence="2 3">DSM 26515</strain>
    </source>
</reference>
<keyword evidence="1" id="KW-1133">Transmembrane helix</keyword>
<dbReference type="OrthoDB" id="5929053at2"/>
<feature type="transmembrane region" description="Helical" evidence="1">
    <location>
        <begin position="209"/>
        <end position="228"/>
    </location>
</feature>
<keyword evidence="1" id="KW-0812">Transmembrane</keyword>
<evidence type="ECO:0000256" key="1">
    <source>
        <dbReference type="SAM" id="Phobius"/>
    </source>
</evidence>
<dbReference type="EMBL" id="FNYC01000006">
    <property type="protein sequence ID" value="SEJ32607.1"/>
    <property type="molecule type" value="Genomic_DNA"/>
</dbReference>
<gene>
    <name evidence="2" type="ORF">SAMN04487997_3006</name>
</gene>
<dbReference type="AlphaFoldDB" id="A0A1H6Y0Q3"/>
<organism evidence="2 3">
    <name type="scientific">Frateuria terrea</name>
    <dbReference type="NCBI Taxonomy" id="529704"/>
    <lineage>
        <taxon>Bacteria</taxon>
        <taxon>Pseudomonadati</taxon>
        <taxon>Pseudomonadota</taxon>
        <taxon>Gammaproteobacteria</taxon>
        <taxon>Lysobacterales</taxon>
        <taxon>Rhodanobacteraceae</taxon>
        <taxon>Frateuria</taxon>
    </lineage>
</organism>
<name>A0A1H6Y0Q3_9GAMM</name>
<keyword evidence="2" id="KW-0808">Transferase</keyword>
<feature type="transmembrane region" description="Helical" evidence="1">
    <location>
        <begin position="312"/>
        <end position="333"/>
    </location>
</feature>
<accession>A0A1H6Y0Q3</accession>
<feature type="transmembrane region" description="Helical" evidence="1">
    <location>
        <begin position="340"/>
        <end position="357"/>
    </location>
</feature>
<dbReference type="GO" id="GO:0016740">
    <property type="term" value="F:transferase activity"/>
    <property type="evidence" value="ECO:0007669"/>
    <property type="project" value="UniProtKB-KW"/>
</dbReference>
<keyword evidence="1" id="KW-0472">Membrane</keyword>
<dbReference type="STRING" id="529704.SAMN02927913_2435"/>
<feature type="transmembrane region" description="Helical" evidence="1">
    <location>
        <begin position="254"/>
        <end position="273"/>
    </location>
</feature>
<sequence>MPTRPALTWTAYAPAVALVLLLVMRVLWLDAFPLNSDEPQHAHVAWSIAQGQVPYRDVFDNHGPLFALLYAPLMRALGERADILWWLRLAVIPWYVLAVFATWRMARALYRPAVADAAVLLAALSQEFFVKTGQFRTDDAWAALWLGALALASTSRRSAARWLLAGLCVGAALSISQKTLPLLATSLVAAGCVWLTAARKLTRPVARCALAFVAGGLAVPAALTLWLASLHDLAWAWRDLIAYGLAPTGGPSHAWRQVVYSVLLLLIAAVATHRMRRLEGTQARWRAFLAVQGLLYALLIWVAWPLSTPQDFLPVIPTLMLVVAAAIASRLAGDPFGKRTSIAVVSVLVLLEVVALVQRAPPWTDALAGERAELAVVLANTDPGDTVMDAKSGAIFRPRPYYPVIESLALRRLRVGLMGDTIAGALVAHRTMVVIPDRVPADDLAFVRRNYLPGPADVYMAGQVLPARAQRFDIAVPGPYILSDGTRPVAAGIDGHPPASRWNLSAGSHILTHGASGPLVLCWSKAWQRGWRPNVG</sequence>
<dbReference type="RefSeq" id="WP_139202448.1">
    <property type="nucleotide sequence ID" value="NZ_FNYC01000006.1"/>
</dbReference>
<feature type="transmembrane region" description="Helical" evidence="1">
    <location>
        <begin position="7"/>
        <end position="28"/>
    </location>
</feature>